<accession>A0A1J5QIS7</accession>
<dbReference type="PANTHER" id="PTHR36450">
    <property type="entry name" value="THIOREDOXIN"/>
    <property type="match status" value="1"/>
</dbReference>
<sequence length="80" mass="8435">MIIKILGSGCANCTNLEAATRQATTELGIEATFEKVTDYAAIVGYGVMRTPALVVDERVVLSGRVPTADQVRDLLGPLVA</sequence>
<proteinExistence type="predicted"/>
<gene>
    <name evidence="2" type="ORF">GALL_350390</name>
</gene>
<dbReference type="Pfam" id="PF13192">
    <property type="entry name" value="Thioredoxin_3"/>
    <property type="match status" value="1"/>
</dbReference>
<dbReference type="InterPro" id="IPR012336">
    <property type="entry name" value="Thioredoxin-like_fold"/>
</dbReference>
<evidence type="ECO:0000313" key="2">
    <source>
        <dbReference type="EMBL" id="OIQ83170.1"/>
    </source>
</evidence>
<dbReference type="InterPro" id="IPR036249">
    <property type="entry name" value="Thioredoxin-like_sf"/>
</dbReference>
<dbReference type="AlphaFoldDB" id="A0A1J5QIS7"/>
<organism evidence="2">
    <name type="scientific">mine drainage metagenome</name>
    <dbReference type="NCBI Taxonomy" id="410659"/>
    <lineage>
        <taxon>unclassified sequences</taxon>
        <taxon>metagenomes</taxon>
        <taxon>ecological metagenomes</taxon>
    </lineage>
</organism>
<dbReference type="EMBL" id="MLJW01000728">
    <property type="protein sequence ID" value="OIQ83170.1"/>
    <property type="molecule type" value="Genomic_DNA"/>
</dbReference>
<dbReference type="NCBIfam" id="TIGR00412">
    <property type="entry name" value="redox_disulf_2"/>
    <property type="match status" value="1"/>
</dbReference>
<reference evidence="2" key="1">
    <citation type="submission" date="2016-10" db="EMBL/GenBank/DDBJ databases">
        <title>Sequence of Gallionella enrichment culture.</title>
        <authorList>
            <person name="Poehlein A."/>
            <person name="Muehling M."/>
            <person name="Daniel R."/>
        </authorList>
    </citation>
    <scope>NUCLEOTIDE SEQUENCE</scope>
</reference>
<feature type="domain" description="Thioredoxin-like fold" evidence="1">
    <location>
        <begin position="1"/>
        <end position="75"/>
    </location>
</feature>
<protein>
    <recommendedName>
        <fullName evidence="1">Thioredoxin-like fold domain-containing protein</fullName>
    </recommendedName>
</protein>
<dbReference type="PANTHER" id="PTHR36450:SF1">
    <property type="entry name" value="THIOREDOXIN"/>
    <property type="match status" value="1"/>
</dbReference>
<evidence type="ECO:0000259" key="1">
    <source>
        <dbReference type="Pfam" id="PF13192"/>
    </source>
</evidence>
<dbReference type="SUPFAM" id="SSF52833">
    <property type="entry name" value="Thioredoxin-like"/>
    <property type="match status" value="1"/>
</dbReference>
<dbReference type="Gene3D" id="3.40.30.10">
    <property type="entry name" value="Glutaredoxin"/>
    <property type="match status" value="1"/>
</dbReference>
<name>A0A1J5QIS7_9ZZZZ</name>
<dbReference type="PIRSF" id="PIRSF037031">
    <property type="entry name" value="Redox_disulphide_2"/>
    <property type="match status" value="1"/>
</dbReference>
<comment type="caution">
    <text evidence="2">The sequence shown here is derived from an EMBL/GenBank/DDBJ whole genome shotgun (WGS) entry which is preliminary data.</text>
</comment>
<dbReference type="InterPro" id="IPR005243">
    <property type="entry name" value="THIRX-like_proc"/>
</dbReference>